<dbReference type="EMBL" id="CADCTU010000282">
    <property type="protein sequence ID" value="CAA9307465.1"/>
    <property type="molecule type" value="Genomic_DNA"/>
</dbReference>
<evidence type="ECO:0000256" key="1">
    <source>
        <dbReference type="SAM" id="MobiDB-lite"/>
    </source>
</evidence>
<feature type="non-terminal residue" evidence="2">
    <location>
        <position position="109"/>
    </location>
</feature>
<sequence>ATAPGGDQPDAFAPRPRPRLARRAARPRRVARQRAPRPRTAAAVVSSTPRRVARPRHRPPRHPHQKRPKIRTTRITVSTPATNPTIIMAVVLERFGGRPGFVIDHIAGL</sequence>
<feature type="compositionally biased region" description="Basic residues" evidence="1">
    <location>
        <begin position="51"/>
        <end position="72"/>
    </location>
</feature>
<feature type="region of interest" description="Disordered" evidence="1">
    <location>
        <begin position="1"/>
        <end position="74"/>
    </location>
</feature>
<feature type="compositionally biased region" description="Basic residues" evidence="1">
    <location>
        <begin position="16"/>
        <end position="37"/>
    </location>
</feature>
<feature type="non-terminal residue" evidence="2">
    <location>
        <position position="1"/>
    </location>
</feature>
<reference evidence="2" key="1">
    <citation type="submission" date="2020-02" db="EMBL/GenBank/DDBJ databases">
        <authorList>
            <person name="Meier V. D."/>
        </authorList>
    </citation>
    <scope>NUCLEOTIDE SEQUENCE</scope>
    <source>
        <strain evidence="2">AVDCRST_MAG11</strain>
    </source>
</reference>
<evidence type="ECO:0000313" key="2">
    <source>
        <dbReference type="EMBL" id="CAA9307465.1"/>
    </source>
</evidence>
<dbReference type="AlphaFoldDB" id="A0A6J4KMR8"/>
<organism evidence="2">
    <name type="scientific">uncultured Gemmatimonadaceae bacterium</name>
    <dbReference type="NCBI Taxonomy" id="246130"/>
    <lineage>
        <taxon>Bacteria</taxon>
        <taxon>Pseudomonadati</taxon>
        <taxon>Gemmatimonadota</taxon>
        <taxon>Gemmatimonadia</taxon>
        <taxon>Gemmatimonadales</taxon>
        <taxon>Gemmatimonadaceae</taxon>
        <taxon>environmental samples</taxon>
    </lineage>
</organism>
<name>A0A6J4KMR8_9BACT</name>
<gene>
    <name evidence="2" type="ORF">AVDCRST_MAG11-1233</name>
</gene>
<accession>A0A6J4KMR8</accession>
<protein>
    <submittedName>
        <fullName evidence="2">Uncharacterized protein</fullName>
    </submittedName>
</protein>
<proteinExistence type="predicted"/>